<proteinExistence type="predicted"/>
<evidence type="ECO:0000313" key="2">
    <source>
        <dbReference type="EMBL" id="NHB77705.1"/>
    </source>
</evidence>
<feature type="transmembrane region" description="Helical" evidence="1">
    <location>
        <begin position="6"/>
        <end position="28"/>
    </location>
</feature>
<dbReference type="Proteomes" id="UP001515660">
    <property type="component" value="Unassembled WGS sequence"/>
</dbReference>
<keyword evidence="1" id="KW-0812">Transmembrane</keyword>
<reference evidence="2 3" key="1">
    <citation type="journal article" date="2022" name="Microorganisms">
        <title>Genome Sequence and Characterization of a Xanthorhodopsin-Containing, Aerobic Anoxygenic Phototrophic Rhodobacter Species, Isolated from Mesophilic Conditions at Yellowstone National Park.</title>
        <authorList>
            <person name="Kyndt J.A."/>
            <person name="Robertson S."/>
            <person name="Shoffstall I.B."/>
            <person name="Ramaley R.F."/>
            <person name="Meyer T.E."/>
        </authorList>
    </citation>
    <scope>NUCLEOTIDE SEQUENCE [LARGE SCALE GENOMIC DNA]</scope>
    <source>
        <strain evidence="2 3">M37P</strain>
    </source>
</reference>
<feature type="transmembrane region" description="Helical" evidence="1">
    <location>
        <begin position="69"/>
        <end position="87"/>
    </location>
</feature>
<comment type="caution">
    <text evidence="2">The sequence shown here is derived from an EMBL/GenBank/DDBJ whole genome shotgun (WGS) entry which is preliminary data.</text>
</comment>
<dbReference type="RefSeq" id="WP_166403726.1">
    <property type="nucleotide sequence ID" value="NZ_JAANHS010000010.1"/>
</dbReference>
<evidence type="ECO:0000256" key="1">
    <source>
        <dbReference type="SAM" id="Phobius"/>
    </source>
</evidence>
<keyword evidence="3" id="KW-1185">Reference proteome</keyword>
<keyword evidence="1" id="KW-1133">Transmembrane helix</keyword>
<organism evidence="2 3">
    <name type="scientific">Rhodobacter calidifons</name>
    <dbReference type="NCBI Taxonomy" id="2715277"/>
    <lineage>
        <taxon>Bacteria</taxon>
        <taxon>Pseudomonadati</taxon>
        <taxon>Pseudomonadota</taxon>
        <taxon>Alphaproteobacteria</taxon>
        <taxon>Rhodobacterales</taxon>
        <taxon>Rhodobacter group</taxon>
        <taxon>Rhodobacter</taxon>
    </lineage>
</organism>
<evidence type="ECO:0000313" key="3">
    <source>
        <dbReference type="Proteomes" id="UP001515660"/>
    </source>
</evidence>
<name>A0ABX0G8U5_9RHOB</name>
<protein>
    <submittedName>
        <fullName evidence="2">Uncharacterized protein</fullName>
    </submittedName>
</protein>
<dbReference type="EMBL" id="JAANHS010000010">
    <property type="protein sequence ID" value="NHB77705.1"/>
    <property type="molecule type" value="Genomic_DNA"/>
</dbReference>
<sequence>MISWLFTATLGLSVASFVVFVLSAWWAYRLARVAAAAGGGATFEAAGTDFPDLAKLAEAFAKAGTPATAAALSIFVMFVALLVAGVVELSVDTKP</sequence>
<keyword evidence="1" id="KW-0472">Membrane</keyword>
<accession>A0ABX0G8U5</accession>
<gene>
    <name evidence="2" type="ORF">G8O29_13345</name>
</gene>